<evidence type="ECO:0000313" key="12">
    <source>
        <dbReference type="EMBL" id="SEP28842.1"/>
    </source>
</evidence>
<dbReference type="AlphaFoldDB" id="A0A1H8WMI1"/>
<name>A0A1H8WMI1_9HYPH</name>
<dbReference type="OrthoDB" id="9784220at2"/>
<dbReference type="PANTHER" id="PTHR10587">
    <property type="entry name" value="GLYCOSYL TRANSFERASE-RELATED"/>
    <property type="match status" value="1"/>
</dbReference>
<protein>
    <recommendedName>
        <fullName evidence="4">Chitooligosaccharide deacetylase</fullName>
    </recommendedName>
    <alternativeName>
        <fullName evidence="9">Nodulation protein B</fullName>
    </alternativeName>
</protein>
<dbReference type="GO" id="GO:0046872">
    <property type="term" value="F:metal ion binding"/>
    <property type="evidence" value="ECO:0007669"/>
    <property type="project" value="UniProtKB-KW"/>
</dbReference>
<accession>A0A1H8WMI1</accession>
<dbReference type="EMBL" id="FOCV01000070">
    <property type="protein sequence ID" value="SEP28842.1"/>
    <property type="molecule type" value="Genomic_DNA"/>
</dbReference>
<reference evidence="13" key="2">
    <citation type="submission" date="2016-10" db="EMBL/GenBank/DDBJ databases">
        <authorList>
            <person name="Wibberg D."/>
        </authorList>
    </citation>
    <scope>NUCLEOTIDE SEQUENCE [LARGE SCALE GENOMIC DNA]</scope>
</reference>
<dbReference type="InterPro" id="IPR011330">
    <property type="entry name" value="Glyco_hydro/deAcase_b/a-brl"/>
</dbReference>
<dbReference type="Proteomes" id="UP000183063">
    <property type="component" value="Unassembled WGS sequence"/>
</dbReference>
<comment type="subcellular location">
    <subcellularLocation>
        <location evidence="2">Cytoplasm</location>
    </subcellularLocation>
</comment>
<reference evidence="12 14" key="3">
    <citation type="submission" date="2016-10" db="EMBL/GenBank/DDBJ databases">
        <authorList>
            <person name="Varghese N."/>
            <person name="Submissions S."/>
        </authorList>
    </citation>
    <scope>NUCLEOTIDE SEQUENCE [LARGE SCALE GENOMIC DNA]</scope>
    <source>
        <strain evidence="12 14">CGMCC 1.7071</strain>
    </source>
</reference>
<feature type="domain" description="NodB homology" evidence="10">
    <location>
        <begin position="21"/>
        <end position="213"/>
    </location>
</feature>
<comment type="function">
    <text evidence="1">Is involved in generating a small heat-stable compound (Nod), an acylated oligomer of N-acetylglucosamine, that stimulates mitosis in various plant protoplasts.</text>
</comment>
<evidence type="ECO:0000256" key="1">
    <source>
        <dbReference type="ARBA" id="ARBA00003236"/>
    </source>
</evidence>
<evidence type="ECO:0000256" key="6">
    <source>
        <dbReference type="ARBA" id="ARBA00022490"/>
    </source>
</evidence>
<reference evidence="11" key="1">
    <citation type="submission" date="2016-10" db="EMBL/GenBank/DDBJ databases">
        <authorList>
            <person name="de Groot N.N."/>
        </authorList>
    </citation>
    <scope>NUCLEOTIDE SEQUENCE [LARGE SCALE GENOMIC DNA]</scope>
    <source>
        <strain evidence="11">CCBAU85039</strain>
    </source>
</reference>
<dbReference type="PANTHER" id="PTHR10587:SF133">
    <property type="entry name" value="CHITIN DEACETYLASE 1-RELATED"/>
    <property type="match status" value="1"/>
</dbReference>
<dbReference type="SUPFAM" id="SSF88713">
    <property type="entry name" value="Glycoside hydrolase/deacetylase"/>
    <property type="match status" value="1"/>
</dbReference>
<evidence type="ECO:0000259" key="10">
    <source>
        <dbReference type="PROSITE" id="PS51677"/>
    </source>
</evidence>
<organism evidence="11 13">
    <name type="scientific">Rhizobium tibeticum</name>
    <dbReference type="NCBI Taxonomy" id="501024"/>
    <lineage>
        <taxon>Bacteria</taxon>
        <taxon>Pseudomonadati</taxon>
        <taxon>Pseudomonadota</taxon>
        <taxon>Alphaproteobacteria</taxon>
        <taxon>Hyphomicrobiales</taxon>
        <taxon>Rhizobiaceae</taxon>
        <taxon>Rhizobium/Agrobacterium group</taxon>
        <taxon>Rhizobium</taxon>
    </lineage>
</organism>
<evidence type="ECO:0000313" key="13">
    <source>
        <dbReference type="Proteomes" id="UP000183063"/>
    </source>
</evidence>
<dbReference type="InterPro" id="IPR050248">
    <property type="entry name" value="Polysacc_deacetylase_ArnD"/>
</dbReference>
<keyword evidence="8 11" id="KW-0378">Hydrolase</keyword>
<dbReference type="GO" id="GO:0016020">
    <property type="term" value="C:membrane"/>
    <property type="evidence" value="ECO:0007669"/>
    <property type="project" value="TreeGrafter"/>
</dbReference>
<dbReference type="InterPro" id="IPR026402">
    <property type="entry name" value="Nodulat_NodB"/>
</dbReference>
<dbReference type="PROSITE" id="PS51677">
    <property type="entry name" value="NODB"/>
    <property type="match status" value="1"/>
</dbReference>
<evidence type="ECO:0000256" key="8">
    <source>
        <dbReference type="ARBA" id="ARBA00022801"/>
    </source>
</evidence>
<evidence type="ECO:0000313" key="14">
    <source>
        <dbReference type="Proteomes" id="UP000198939"/>
    </source>
</evidence>
<evidence type="ECO:0000256" key="2">
    <source>
        <dbReference type="ARBA" id="ARBA00004496"/>
    </source>
</evidence>
<dbReference type="GO" id="GO:0005737">
    <property type="term" value="C:cytoplasm"/>
    <property type="evidence" value="ECO:0007669"/>
    <property type="project" value="UniProtKB-SubCell"/>
</dbReference>
<dbReference type="EMBL" id="FNXB01000073">
    <property type="protein sequence ID" value="SEI20632.1"/>
    <property type="molecule type" value="Genomic_DNA"/>
</dbReference>
<keyword evidence="14" id="KW-1185">Reference proteome</keyword>
<keyword evidence="6" id="KW-0963">Cytoplasm</keyword>
<evidence type="ECO:0000256" key="4">
    <source>
        <dbReference type="ARBA" id="ARBA00020071"/>
    </source>
</evidence>
<comment type="similarity">
    <text evidence="3">Belongs to the polysaccharide deacetylase family.</text>
</comment>
<sequence length="228" mass="25064">MKRPDYICEVPSNCDDRTEDRSIYLTFDDGPNPYWTPQILNVLAEYRAPATFFVIGAYAKSHPELIRRIVAEGHEVANHTMTHPDLSTCGPLEVEREIIEANEAIIAACPQAAVRRIRAPYGVWSEEVLTTSAGAGLTAVHWSADPRDWSRPGANAIVDVVLASVRPGAIVLLHDGCPPDELGQCAVTSLRDQTLTALSRIIPALHERGFAIRPLPRITEQTRTHVSA</sequence>
<dbReference type="NCBIfam" id="TIGR04243">
    <property type="entry name" value="nodulat_NodB"/>
    <property type="match status" value="1"/>
</dbReference>
<dbReference type="GO" id="GO:0016810">
    <property type="term" value="F:hydrolase activity, acting on carbon-nitrogen (but not peptide) bonds"/>
    <property type="evidence" value="ECO:0007669"/>
    <property type="project" value="InterPro"/>
</dbReference>
<evidence type="ECO:0000313" key="11">
    <source>
        <dbReference type="EMBL" id="SEI20632.1"/>
    </source>
</evidence>
<evidence type="ECO:0000256" key="5">
    <source>
        <dbReference type="ARBA" id="ARBA00022458"/>
    </source>
</evidence>
<evidence type="ECO:0000256" key="9">
    <source>
        <dbReference type="ARBA" id="ARBA00032976"/>
    </source>
</evidence>
<evidence type="ECO:0000256" key="7">
    <source>
        <dbReference type="ARBA" id="ARBA00022723"/>
    </source>
</evidence>
<dbReference type="GO" id="GO:0005975">
    <property type="term" value="P:carbohydrate metabolic process"/>
    <property type="evidence" value="ECO:0007669"/>
    <property type="project" value="InterPro"/>
</dbReference>
<keyword evidence="5" id="KW-0536">Nodulation</keyword>
<evidence type="ECO:0000256" key="3">
    <source>
        <dbReference type="ARBA" id="ARBA00010973"/>
    </source>
</evidence>
<gene>
    <name evidence="11" type="primary">pdaA</name>
    <name evidence="11" type="ORF">RTCCBAU85039_6432</name>
    <name evidence="12" type="ORF">SAMN05216228_107013</name>
</gene>
<proteinExistence type="inferred from homology"/>
<dbReference type="Gene3D" id="3.20.20.370">
    <property type="entry name" value="Glycoside hydrolase/deacetylase"/>
    <property type="match status" value="1"/>
</dbReference>
<dbReference type="Pfam" id="PF01522">
    <property type="entry name" value="Polysacc_deac_1"/>
    <property type="match status" value="1"/>
</dbReference>
<dbReference type="RefSeq" id="WP_072381781.1">
    <property type="nucleotide sequence ID" value="NZ_FNXB01000073.1"/>
</dbReference>
<keyword evidence="7" id="KW-0479">Metal-binding</keyword>
<dbReference type="InterPro" id="IPR002509">
    <property type="entry name" value="NODB_dom"/>
</dbReference>
<dbReference type="STRING" id="501024.RTCCBAU85039_6432"/>
<dbReference type="Proteomes" id="UP000198939">
    <property type="component" value="Unassembled WGS sequence"/>
</dbReference>